<dbReference type="InterPro" id="IPR027417">
    <property type="entry name" value="P-loop_NTPase"/>
</dbReference>
<dbReference type="EMBL" id="CP064942">
    <property type="protein sequence ID" value="QPH53430.1"/>
    <property type="molecule type" value="Genomic_DNA"/>
</dbReference>
<dbReference type="InterPro" id="IPR050699">
    <property type="entry name" value="RNA-DNA_Helicase"/>
</dbReference>
<dbReference type="SUPFAM" id="SSF52540">
    <property type="entry name" value="P-loop containing nucleoside triphosphate hydrolases"/>
    <property type="match status" value="2"/>
</dbReference>
<dbReference type="GO" id="GO:0005524">
    <property type="term" value="F:ATP binding"/>
    <property type="evidence" value="ECO:0007669"/>
    <property type="project" value="UniProtKB-KW"/>
</dbReference>
<feature type="compositionally biased region" description="Basic and acidic residues" evidence="5">
    <location>
        <begin position="789"/>
        <end position="803"/>
    </location>
</feature>
<dbReference type="GO" id="GO:0016787">
    <property type="term" value="F:hydrolase activity"/>
    <property type="evidence" value="ECO:0007669"/>
    <property type="project" value="UniProtKB-KW"/>
</dbReference>
<dbReference type="AlphaFoldDB" id="A0A7S9LRJ1"/>
<protein>
    <submittedName>
        <fullName evidence="7">Disulfide oxidoreductase</fullName>
    </submittedName>
</protein>
<name>A0A7S9LRJ1_9RHOB</name>
<evidence type="ECO:0000313" key="7">
    <source>
        <dbReference type="EMBL" id="QPH53430.1"/>
    </source>
</evidence>
<evidence type="ECO:0000256" key="1">
    <source>
        <dbReference type="ARBA" id="ARBA00022741"/>
    </source>
</evidence>
<dbReference type="PANTHER" id="PTHR12131">
    <property type="entry name" value="ATP-DEPENDENT RNA AND DNA HELICASE"/>
    <property type="match status" value="1"/>
</dbReference>
<feature type="compositionally biased region" description="Low complexity" evidence="5">
    <location>
        <begin position="822"/>
        <end position="837"/>
    </location>
</feature>
<evidence type="ECO:0000256" key="3">
    <source>
        <dbReference type="ARBA" id="ARBA00022806"/>
    </source>
</evidence>
<feature type="compositionally biased region" description="Pro residues" evidence="5">
    <location>
        <begin position="844"/>
        <end position="863"/>
    </location>
</feature>
<dbReference type="InterPro" id="IPR001650">
    <property type="entry name" value="Helicase_C-like"/>
</dbReference>
<evidence type="ECO:0000259" key="6">
    <source>
        <dbReference type="PROSITE" id="PS51194"/>
    </source>
</evidence>
<evidence type="ECO:0000256" key="4">
    <source>
        <dbReference type="ARBA" id="ARBA00022840"/>
    </source>
</evidence>
<dbReference type="PANTHER" id="PTHR12131:SF1">
    <property type="entry name" value="ATP-DEPENDENT RNA HELICASE SUPV3L1, MITOCHONDRIAL-RELATED"/>
    <property type="match status" value="1"/>
</dbReference>
<sequence length="985" mass="108287">MSRDRTVTAVLGPTNTGKTHYAIERMLAHRNGIMGFPLRLLAREVYDRVVEVRGPSVVALVTGEERIVPPRAAYWICTVEAMPDMAADFVAVDEIQLCADPDRGYVFTDRLLNTRGLHETLFLGADTMRERIRNLIPEARFIRRERMSKLSFAGVKKTSRMPPRSAVVGFSVDGVYAMAELLRRQKGGAAVVMGALSPRTRNAQVALYQNGDVDHLVATDAIGMGLNLDISHVAFAGTMKFDGRRFRHLQPNELAQIAGRAGRHTNDGTFGTTGEAEPLDPEVAEAIENHRFAPIRRLQWRNPRLEFGTVPALMTSLEQGPKHPDLQRAREADDLATLRALWAMPDMHDKVRQGPEVRLLWDVCQVPDFRKVAPAEHASLLARLHDFLHEGGTIPEDWLARQVARIDKTNGDIDAISKRLAFVRTWTYVAQRKGWLSDPEHWRGETRAVEDRLSDALHAALTQRFVDRRTSVLMRRLKQKEGLVADVNDKGEVSVEGHLVGRLDAFRFHLDPSASAEEAKTLRSAALAALQPHYNLASDKFYNAPDKEIDVTEQGGLMWGEYAVGKLTRGADALSPQVEVFVDDEAGADVAEKVKRRLSHWIDRRVAALFEPLIALRDDEALTGLARGVAYRIVENLGVLPRADVAQDVKSLEQEARALLRKHGVRFGQFTLFQPLLLKPAPTRLRLVLWSLAQGLDEFPEAPPPGLVTVPEVKDAPQGYYAMAGYRLAGQRAIRIDMLERLADMIRGQDTRGGFEANPDMLSITGLTLEQFADLMGGLGYKAERGERTKVKAAPVEEAKPADALDPEAPVVVEPAGESAEPVADATPPDAQPAAAGEPEEVPEPPSEVPPAAPEEAPQPPAETPEDPPAEVPGEMPEEAPGEMPKEATAEVGEAAEAAEDEIEVFYTFTWAPRPRGNQNRGPRREGQGKGDRPQGKGGKPRGKKPGGPKGGGKPQVHSARPPRKEKAIDPDNPFAALMALKDKN</sequence>
<dbReference type="Gene3D" id="3.40.50.300">
    <property type="entry name" value="P-loop containing nucleotide triphosphate hydrolases"/>
    <property type="match status" value="2"/>
</dbReference>
<organism evidence="7 8">
    <name type="scientific">Pontivivens ytuae</name>
    <dbReference type="NCBI Taxonomy" id="2789856"/>
    <lineage>
        <taxon>Bacteria</taxon>
        <taxon>Pseudomonadati</taxon>
        <taxon>Pseudomonadota</taxon>
        <taxon>Alphaproteobacteria</taxon>
        <taxon>Rhodobacterales</taxon>
        <taxon>Paracoccaceae</taxon>
        <taxon>Pontivivens</taxon>
    </lineage>
</organism>
<keyword evidence="1" id="KW-0547">Nucleotide-binding</keyword>
<keyword evidence="4" id="KW-0067">ATP-binding</keyword>
<dbReference type="SMART" id="SM00490">
    <property type="entry name" value="HELICc"/>
    <property type="match status" value="1"/>
</dbReference>
<evidence type="ECO:0000313" key="8">
    <source>
        <dbReference type="Proteomes" id="UP000594800"/>
    </source>
</evidence>
<gene>
    <name evidence="7" type="ORF">I0K15_16825</name>
</gene>
<dbReference type="KEGG" id="poz:I0K15_16825"/>
<dbReference type="GO" id="GO:0004386">
    <property type="term" value="F:helicase activity"/>
    <property type="evidence" value="ECO:0007669"/>
    <property type="project" value="UniProtKB-KW"/>
</dbReference>
<dbReference type="PROSITE" id="PS51194">
    <property type="entry name" value="HELICASE_CTER"/>
    <property type="match status" value="1"/>
</dbReference>
<dbReference type="Pfam" id="PF00271">
    <property type="entry name" value="Helicase_C"/>
    <property type="match status" value="1"/>
</dbReference>
<feature type="region of interest" description="Disordered" evidence="5">
    <location>
        <begin position="789"/>
        <end position="985"/>
    </location>
</feature>
<feature type="domain" description="Helicase C-terminal" evidence="6">
    <location>
        <begin position="149"/>
        <end position="318"/>
    </location>
</feature>
<dbReference type="Proteomes" id="UP000594800">
    <property type="component" value="Chromosome"/>
</dbReference>
<evidence type="ECO:0000256" key="2">
    <source>
        <dbReference type="ARBA" id="ARBA00022801"/>
    </source>
</evidence>
<keyword evidence="8" id="KW-1185">Reference proteome</keyword>
<reference evidence="7 8" key="1">
    <citation type="submission" date="2020-11" db="EMBL/GenBank/DDBJ databases">
        <title>Description of Pontivivens ytuae sp. nov. isolated from deep sea sediment of Mariana Trench.</title>
        <authorList>
            <person name="Wang Z."/>
            <person name="Sun Q.-L."/>
            <person name="Xu X.-D."/>
            <person name="Tang Y.-Z."/>
            <person name="Zhang J."/>
        </authorList>
    </citation>
    <scope>NUCLEOTIDE SEQUENCE [LARGE SCALE GENOMIC DNA]</scope>
    <source>
        <strain evidence="7 8">MT2928</strain>
    </source>
</reference>
<evidence type="ECO:0000256" key="5">
    <source>
        <dbReference type="SAM" id="MobiDB-lite"/>
    </source>
</evidence>
<keyword evidence="2" id="KW-0378">Hydrolase</keyword>
<accession>A0A7S9LRJ1</accession>
<keyword evidence="3" id="KW-0347">Helicase</keyword>
<dbReference type="RefSeq" id="WP_196102639.1">
    <property type="nucleotide sequence ID" value="NZ_CP064942.1"/>
</dbReference>
<dbReference type="InterPro" id="IPR055206">
    <property type="entry name" value="DEXQc_SUV3"/>
</dbReference>
<feature type="compositionally biased region" description="Basic and acidic residues" evidence="5">
    <location>
        <begin position="923"/>
        <end position="935"/>
    </location>
</feature>
<proteinExistence type="predicted"/>
<dbReference type="Pfam" id="PF22527">
    <property type="entry name" value="DEXQc_Suv3"/>
    <property type="match status" value="1"/>
</dbReference>